<keyword evidence="4" id="KW-1185">Reference proteome</keyword>
<evidence type="ECO:0000256" key="1">
    <source>
        <dbReference type="SAM" id="MobiDB-lite"/>
    </source>
</evidence>
<comment type="caution">
    <text evidence="3">The sequence shown here is derived from an EMBL/GenBank/DDBJ whole genome shotgun (WGS) entry which is preliminary data.</text>
</comment>
<feature type="transmembrane region" description="Helical" evidence="2">
    <location>
        <begin position="27"/>
        <end position="45"/>
    </location>
</feature>
<name>A0ABN2AZS8_9ACTN</name>
<dbReference type="PRINTS" id="PR01217">
    <property type="entry name" value="PRICHEXTENSN"/>
</dbReference>
<feature type="region of interest" description="Disordered" evidence="1">
    <location>
        <begin position="1"/>
        <end position="21"/>
    </location>
</feature>
<sequence length="299" mass="30984">MSEPGATARRRRSRRAAPQPSRVRRPLIAIASVILVITPISWILLHEPQSDQADASVPYISRDDDTYITASTDPVVDTTDAPPTAVPSTPPTPGRTPTTPGVTTTPGETPGTPGPGDPTVTPTHGPTTRPTGTPTSGTTTAPPPSSETQNPRPTKTPTRTPTDDPTTTTPPPNDDDGNMSGAEVELFSLVDNARQDRGCAPLQRNSDLSNGAGSDAETRAENGDVSDGGNSFAATGGDGMSAKSAFDKLKSERAGTIFNCGLTELGVGRGDSTRKVGALCGLLGVCTEKTRVAWVVDFD</sequence>
<dbReference type="InterPro" id="IPR035940">
    <property type="entry name" value="CAP_sf"/>
</dbReference>
<feature type="compositionally biased region" description="Polar residues" evidence="1">
    <location>
        <begin position="203"/>
        <end position="212"/>
    </location>
</feature>
<dbReference type="Gene3D" id="3.40.33.10">
    <property type="entry name" value="CAP"/>
    <property type="match status" value="1"/>
</dbReference>
<dbReference type="EMBL" id="BAAANC010000002">
    <property type="protein sequence ID" value="GAA1529879.1"/>
    <property type="molecule type" value="Genomic_DNA"/>
</dbReference>
<accession>A0ABN2AZS8</accession>
<reference evidence="4" key="1">
    <citation type="journal article" date="2019" name="Int. J. Syst. Evol. Microbiol.">
        <title>The Global Catalogue of Microorganisms (GCM) 10K type strain sequencing project: providing services to taxonomists for standard genome sequencing and annotation.</title>
        <authorList>
            <consortium name="The Broad Institute Genomics Platform"/>
            <consortium name="The Broad Institute Genome Sequencing Center for Infectious Disease"/>
            <person name="Wu L."/>
            <person name="Ma J."/>
        </authorList>
    </citation>
    <scope>NUCLEOTIDE SEQUENCE [LARGE SCALE GENOMIC DNA]</scope>
    <source>
        <strain evidence="4">JCM 14303</strain>
    </source>
</reference>
<evidence type="ECO:0000313" key="4">
    <source>
        <dbReference type="Proteomes" id="UP001500363"/>
    </source>
</evidence>
<keyword evidence="2" id="KW-0472">Membrane</keyword>
<feature type="region of interest" description="Disordered" evidence="1">
    <location>
        <begin position="199"/>
        <end position="239"/>
    </location>
</feature>
<protein>
    <submittedName>
        <fullName evidence="3">Uncharacterized protein</fullName>
    </submittedName>
</protein>
<keyword evidence="2" id="KW-0812">Transmembrane</keyword>
<evidence type="ECO:0000256" key="2">
    <source>
        <dbReference type="SAM" id="Phobius"/>
    </source>
</evidence>
<proteinExistence type="predicted"/>
<evidence type="ECO:0000313" key="3">
    <source>
        <dbReference type="EMBL" id="GAA1529879.1"/>
    </source>
</evidence>
<feature type="compositionally biased region" description="Low complexity" evidence="1">
    <location>
        <begin position="70"/>
        <end position="83"/>
    </location>
</feature>
<dbReference type="RefSeq" id="WP_344175177.1">
    <property type="nucleotide sequence ID" value="NZ_BAAANC010000002.1"/>
</dbReference>
<feature type="compositionally biased region" description="Pro residues" evidence="1">
    <location>
        <begin position="84"/>
        <end position="94"/>
    </location>
</feature>
<feature type="region of interest" description="Disordered" evidence="1">
    <location>
        <begin position="70"/>
        <end position="180"/>
    </location>
</feature>
<organism evidence="3 4">
    <name type="scientific">Kribbella lupini</name>
    <dbReference type="NCBI Taxonomy" id="291602"/>
    <lineage>
        <taxon>Bacteria</taxon>
        <taxon>Bacillati</taxon>
        <taxon>Actinomycetota</taxon>
        <taxon>Actinomycetes</taxon>
        <taxon>Propionibacteriales</taxon>
        <taxon>Kribbellaceae</taxon>
        <taxon>Kribbella</taxon>
    </lineage>
</organism>
<gene>
    <name evidence="3" type="ORF">GCM10009741_34720</name>
</gene>
<feature type="compositionally biased region" description="Low complexity" evidence="1">
    <location>
        <begin position="95"/>
        <end position="167"/>
    </location>
</feature>
<keyword evidence="2" id="KW-1133">Transmembrane helix</keyword>
<dbReference type="Proteomes" id="UP001500363">
    <property type="component" value="Unassembled WGS sequence"/>
</dbReference>